<sequence>MKHFLFLFLFTQLIGFSQQSTNFFNTNYAVYTIPVSHISQTHHSGNQQISSSSIWYKFTWSKKRVKVKDSSSIVSLQQRKSSNKKTSKKKATAESYQNSKFPDKKTFEYDRIGYLTDYMRYRKSYQVRNLCSRVFYSPDNPEIPITDGIINQAVLETIRPTIDPFCIPSQ</sequence>
<evidence type="ECO:0000256" key="1">
    <source>
        <dbReference type="SAM" id="MobiDB-lite"/>
    </source>
</evidence>
<reference evidence="3" key="1">
    <citation type="journal article" date="2019" name="Int. J. Syst. Evol. Microbiol.">
        <title>The Global Catalogue of Microorganisms (GCM) 10K type strain sequencing project: providing services to taxonomists for standard genome sequencing and annotation.</title>
        <authorList>
            <consortium name="The Broad Institute Genomics Platform"/>
            <consortium name="The Broad Institute Genome Sequencing Center for Infectious Disease"/>
            <person name="Wu L."/>
            <person name="Ma J."/>
        </authorList>
    </citation>
    <scope>NUCLEOTIDE SEQUENCE [LARGE SCALE GENOMIC DNA]</scope>
    <source>
        <strain evidence="3">KCTC 42423</strain>
    </source>
</reference>
<comment type="caution">
    <text evidence="2">The sequence shown here is derived from an EMBL/GenBank/DDBJ whole genome shotgun (WGS) entry which is preliminary data.</text>
</comment>
<evidence type="ECO:0008006" key="4">
    <source>
        <dbReference type="Google" id="ProtNLM"/>
    </source>
</evidence>
<gene>
    <name evidence="2" type="ORF">ACFSTE_19585</name>
</gene>
<proteinExistence type="predicted"/>
<keyword evidence="3" id="KW-1185">Reference proteome</keyword>
<protein>
    <recommendedName>
        <fullName evidence="4">DUF4136 domain-containing protein</fullName>
    </recommendedName>
</protein>
<dbReference type="EMBL" id="JBHULX010000039">
    <property type="protein sequence ID" value="MFD2593049.1"/>
    <property type="molecule type" value="Genomic_DNA"/>
</dbReference>
<feature type="compositionally biased region" description="Basic residues" evidence="1">
    <location>
        <begin position="81"/>
        <end position="90"/>
    </location>
</feature>
<organism evidence="2 3">
    <name type="scientific">Aquimarina hainanensis</name>
    <dbReference type="NCBI Taxonomy" id="1578017"/>
    <lineage>
        <taxon>Bacteria</taxon>
        <taxon>Pseudomonadati</taxon>
        <taxon>Bacteroidota</taxon>
        <taxon>Flavobacteriia</taxon>
        <taxon>Flavobacteriales</taxon>
        <taxon>Flavobacteriaceae</taxon>
        <taxon>Aquimarina</taxon>
    </lineage>
</organism>
<name>A0ABW5NFR4_9FLAO</name>
<feature type="region of interest" description="Disordered" evidence="1">
    <location>
        <begin position="78"/>
        <end position="97"/>
    </location>
</feature>
<dbReference type="Proteomes" id="UP001597459">
    <property type="component" value="Unassembled WGS sequence"/>
</dbReference>
<dbReference type="RefSeq" id="WP_378255240.1">
    <property type="nucleotide sequence ID" value="NZ_JBHSJV010000001.1"/>
</dbReference>
<evidence type="ECO:0000313" key="3">
    <source>
        <dbReference type="Proteomes" id="UP001597459"/>
    </source>
</evidence>
<accession>A0ABW5NFR4</accession>
<evidence type="ECO:0000313" key="2">
    <source>
        <dbReference type="EMBL" id="MFD2593049.1"/>
    </source>
</evidence>